<sequence length="36" mass="3358">GGAAGGGARQAAPPANGAMADALRRAGLLDPKKGGR</sequence>
<name>G2GFT2_9ACTN</name>
<evidence type="ECO:0000313" key="2">
    <source>
        <dbReference type="Proteomes" id="UP000004217"/>
    </source>
</evidence>
<feature type="non-terminal residue" evidence="1">
    <location>
        <position position="1"/>
    </location>
</feature>
<keyword evidence="2" id="KW-1185">Reference proteome</keyword>
<proteinExistence type="predicted"/>
<dbReference type="Proteomes" id="UP000004217">
    <property type="component" value="Unassembled WGS sequence"/>
</dbReference>
<protein>
    <submittedName>
        <fullName evidence="1">Uncharacterized protein</fullName>
    </submittedName>
</protein>
<dbReference type="AlphaFoldDB" id="G2GFT2"/>
<dbReference type="EMBL" id="AGBF01000085">
    <property type="protein sequence ID" value="EGX57610.1"/>
    <property type="molecule type" value="Genomic_DNA"/>
</dbReference>
<gene>
    <name evidence="1" type="ORF">SZN_21831</name>
</gene>
<reference evidence="1 2" key="1">
    <citation type="submission" date="2011-08" db="EMBL/GenBank/DDBJ databases">
        <authorList>
            <person name="Lin Y."/>
            <person name="Hao X."/>
            <person name="Johnstone L."/>
            <person name="Miller S.J."/>
            <person name="Wei G."/>
            <person name="Rensing C."/>
        </authorList>
    </citation>
    <scope>NUCLEOTIDE SEQUENCE [LARGE SCALE GENOMIC DNA]</scope>
    <source>
        <strain evidence="1 2">K42</strain>
    </source>
</reference>
<organism evidence="1 2">
    <name type="scientific">Streptomyces zinciresistens K42</name>
    <dbReference type="NCBI Taxonomy" id="700597"/>
    <lineage>
        <taxon>Bacteria</taxon>
        <taxon>Bacillati</taxon>
        <taxon>Actinomycetota</taxon>
        <taxon>Actinomycetes</taxon>
        <taxon>Kitasatosporales</taxon>
        <taxon>Streptomycetaceae</taxon>
        <taxon>Streptomyces</taxon>
    </lineage>
</organism>
<comment type="caution">
    <text evidence="1">The sequence shown here is derived from an EMBL/GenBank/DDBJ whole genome shotgun (WGS) entry which is preliminary data.</text>
</comment>
<evidence type="ECO:0000313" key="1">
    <source>
        <dbReference type="EMBL" id="EGX57610.1"/>
    </source>
</evidence>
<accession>G2GFT2</accession>